<dbReference type="Gene3D" id="1.10.8.60">
    <property type="match status" value="2"/>
</dbReference>
<dbReference type="FunFam" id="1.10.8.60:FF:000160">
    <property type="entry name" value="WGS project CABT00000000 data, contig 2.55"/>
    <property type="match status" value="1"/>
</dbReference>
<comment type="caution">
    <text evidence="6">The sequence shown here is derived from an EMBL/GenBank/DDBJ whole genome shotgun (WGS) entry which is preliminary data.</text>
</comment>
<dbReference type="PRINTS" id="PR00819">
    <property type="entry name" value="CBXCFQXSUPER"/>
</dbReference>
<dbReference type="OrthoDB" id="2423195at2759"/>
<evidence type="ECO:0000259" key="5">
    <source>
        <dbReference type="SMART" id="SM00382"/>
    </source>
</evidence>
<dbReference type="GO" id="GO:0004386">
    <property type="term" value="F:helicase activity"/>
    <property type="evidence" value="ECO:0007669"/>
    <property type="project" value="InterPro"/>
</dbReference>
<dbReference type="InterPro" id="IPR047187">
    <property type="entry name" value="SF1_C_Upf1"/>
</dbReference>
<keyword evidence="2" id="KW-0547">Nucleotide-binding</keyword>
<dbReference type="Pfam" id="PF00004">
    <property type="entry name" value="AAA"/>
    <property type="match status" value="3"/>
</dbReference>
<feature type="domain" description="AAA+ ATPase" evidence="5">
    <location>
        <begin position="1617"/>
        <end position="1770"/>
    </location>
</feature>
<dbReference type="Gene3D" id="3.40.50.300">
    <property type="entry name" value="P-loop containing nucleotide triphosphate hydrolases"/>
    <property type="match status" value="5"/>
</dbReference>
<dbReference type="InterPro" id="IPR041677">
    <property type="entry name" value="DNA2/NAM7_AAA_11"/>
</dbReference>
<dbReference type="Pfam" id="PF17866">
    <property type="entry name" value="AAA_lid_6"/>
    <property type="match status" value="2"/>
</dbReference>
<keyword evidence="7" id="KW-1185">Reference proteome</keyword>
<dbReference type="CDD" id="cd00009">
    <property type="entry name" value="AAA"/>
    <property type="match status" value="1"/>
</dbReference>
<accession>A0A4Y9YXN0</accession>
<feature type="compositionally biased region" description="Polar residues" evidence="4">
    <location>
        <begin position="1269"/>
        <end position="1283"/>
    </location>
</feature>
<gene>
    <name evidence="6" type="ORF">EVG20_g4700</name>
</gene>
<dbReference type="FunFam" id="3.40.50.300:FF:000216">
    <property type="entry name" value="Type VII secretion ATPase EccA"/>
    <property type="match status" value="3"/>
</dbReference>
<evidence type="ECO:0000313" key="7">
    <source>
        <dbReference type="Proteomes" id="UP000298327"/>
    </source>
</evidence>
<dbReference type="Proteomes" id="UP000298327">
    <property type="component" value="Unassembled WGS sequence"/>
</dbReference>
<dbReference type="InterPro" id="IPR041679">
    <property type="entry name" value="DNA2/NAM7-like_C"/>
</dbReference>
<dbReference type="GO" id="GO:0016887">
    <property type="term" value="F:ATP hydrolysis activity"/>
    <property type="evidence" value="ECO:0007669"/>
    <property type="project" value="InterPro"/>
</dbReference>
<feature type="compositionally biased region" description="Basic and acidic residues" evidence="4">
    <location>
        <begin position="1213"/>
        <end position="1224"/>
    </location>
</feature>
<dbReference type="Pfam" id="PF13086">
    <property type="entry name" value="AAA_11"/>
    <property type="match status" value="1"/>
</dbReference>
<dbReference type="SUPFAM" id="SSF52540">
    <property type="entry name" value="P-loop containing nucleoside triphosphate hydrolases"/>
    <property type="match status" value="4"/>
</dbReference>
<dbReference type="InterPro" id="IPR041627">
    <property type="entry name" value="AAA_lid_6"/>
</dbReference>
<feature type="domain" description="AAA+ ATPase" evidence="5">
    <location>
        <begin position="1902"/>
        <end position="2039"/>
    </location>
</feature>
<feature type="region of interest" description="Disordered" evidence="4">
    <location>
        <begin position="2133"/>
        <end position="2201"/>
    </location>
</feature>
<name>A0A4Y9YXN0_9AGAM</name>
<dbReference type="CDD" id="cd17936">
    <property type="entry name" value="EEXXEc_NFX1"/>
    <property type="match status" value="1"/>
</dbReference>
<dbReference type="InterPro" id="IPR050773">
    <property type="entry name" value="CbxX/CfxQ_RuBisCO_ESX"/>
</dbReference>
<sequence length="2348" mass="260878">MASPSDSQRAARLTKFLDSVLQGKVPISTQNASRFIEAICNQQDRAACASRINAGAAGLSSIQSVMRFDVSPVFFNGGATQFLTYLQDPSLKEIGGGEFLNQIIRKIVDPPIFWSPFGQAFKSGQLHESAQLCFGWLLLQLVSLPRDAAASYIQQAEEPAIISAFCDASNPEIKSVGHQIDFIVKSHGAGVLIPKGGVHPGGRHDNDFIDFHDIAIYPTTDEIACSDKPFLRTSAEVDEVEDDDSRVAVYLDNQFRLLREDLIYEMREELQTLTGKKKGRSRGHVIDGFTLHDSIYFGKPERRCKWGINLQCTVDLPQLKGIEQGKRVAYLKKNPKIVRHQSLSCLMVDGIPVAYPIVHRDEELLARALPMIVVQFNGEVSTRKALSALKTATKITLVLIQTAMFAYEPVLKAIQGVRHMPLSPELLAWGEDSLPETPSLYPSELVSALETDPRQDLKPFLQTSTAIILDKAQAASMLSALTRRVSLIQGPPGTGKSFIGALLAKALHDATRQRILVCCYTNHALDQFLEDLLKIGIPEHHMVRLGSKSATSTAGLLMRQQLRNGSKYGRQHWDAIDGLKTAASEAYRRLESAYARFKSSGVRAQDLLDYLEFEDEEYFEAFCVPGNDSDSSIDGEGEMTKVGRGGRDVTPAYLLDQWSRGADAGVFKQDPRVMAASTIWNQPMATRQERLSKWRTAILEELISEILSIAKECDNWQAAIERQMATKTVELLRSKLVIGCTTTAAAMYTESIHEAGIDVLLVEEAGEILESHVLTALGPQTKQIILIGDHKQLRPKVNHYELTVEKGNGYDLNRSLFERLVLKGYPHETLTKQHRMRPEISALIRRLTYPDLVDADGTKGRPDLIGVRDNLVFITHSHPEDNDARIADKKDMGASSSKQNTYEVQMVLKIVRYLAQQGYGTDDMVVLTPYLGQLQKLKEVLEKEVDPVLNDLDTHDLVGAGLVPAPTKLSSKKKLRLATIDNYQGEESKIVIISLTRSNSNHDIGFMYSSERVNVLLSRARNALIMVGNADTFVKARHPEGRKLWGNLFDMLNHDKHMYDGFPVKCERHPDRTVTLTKPVEFDEQCPDGGCKEPCGAMLHCGIHTCPLRCHRISDHSKMPCQAPMKDKCANGHVRNWKCEDGVPVTCPKCDRQTKLAEIKLKRDFELQQRRDAEQAEHLRKIAELEEQIAAEQQAQKDIELSEERRNALEQKQRDLEAAKERTKAKTTAPKPPAIPKVAAPKSSHIKTAATGVLKPTPTEAAPPDINRNFPTEPTGSQSTPVSEAQEEWERQKNMEGADNAHIDAIMGMIGLEKVKAQVLGVKGKIDTSQRQGTSIKKERFNIVLLGNPGTGKTTVARHYAKFLASVDVLPGDEFVETTGSGLANDGVPGTKKLIENVLKAGGGAIFIDEAYQLKSEHNFQGGQVLDYLLAEMENNIGKLVFILAGYNKQMEKFFEHNPGLTSRVPHKLQFSDYTDKELLLMLELQVERKWSGRMKVEEGSRGLYARIAVRRLGRGRGKEGFGNARALENMFQNITDRQSNRLTKQRAKGMWPDDLSLLREDLIGPDPSAAIVESKAWKKLEDLIGLASVKQSVQNLIDRIDINYRRELDEKEPVVEPLNRVFLGSPGTGKTTVANLYGQILADLGVLSNGEVVMKNPADFVGNVLGASESQTKAILATTVGKVLVIDEAYMLYGASTGGGKQNDPYKTAVIDTIVAEVQSTAGEDRCVLLLGYEPQMVEMFQCPSTQNVNPGLSRRFAIENAFRFEDFTDAELLAILNLKLKQQDLQATDAAKTVAIEVLSRARNRPNFGNGGEVENLLGQAKGRYQSRHARLPAKDRPFDIVFEPEDFDPEFDRAAYSSDNLKKLFEDVIGCEEIVERLEEYQNTARVMKAQGRDAREVIPTNFVFKGPPGTGKTTTARKMGQVYYDMGFISSAKVTECSASELVGQYVGQTGPKTKQMFERALGQVLFIDEAYRLGEGQFAKEAMDEIVSILTLPAYKGKIVVILAGYDEDMNNLLSVNPGLSSRFPDEIIFKNMEPERCLELLCKRLQKQGVMTMELEDPLSQGHQDVLTIIKSLSELPSWGNARDIDTLSKQIMRLVYKHTKPGQENAGLQLLMGDVISSAETMLRERGKRATNTTPQSKPKLMQQLLSPPTSSPPSISTGTTHATKKDTPRPPPKAAPPPEDENMDSVDGVQRDPGVSDQVWKQLLDAKKAAADAEKKAREELQALEEAAKKAEEEERRQRALAEELARVQARDAAAKAELMRQLKQKQLAEERARTERKRRAAELAARQQREEQARRREALAQEKLRSMGVCVAGFQWIKMAGGYRCAGGSHFISDAQLGM</sequence>
<feature type="region of interest" description="Disordered" evidence="4">
    <location>
        <begin position="1213"/>
        <end position="1286"/>
    </location>
</feature>
<dbReference type="CDD" id="cd06008">
    <property type="entry name" value="NF-X1-zinc-finger"/>
    <property type="match status" value="1"/>
</dbReference>
<dbReference type="InterPro" id="IPR027417">
    <property type="entry name" value="P-loop_NTPase"/>
</dbReference>
<evidence type="ECO:0000256" key="4">
    <source>
        <dbReference type="SAM" id="MobiDB-lite"/>
    </source>
</evidence>
<dbReference type="STRING" id="205917.A0A4Y9YXN0"/>
<keyword evidence="3" id="KW-0067">ATP-binding</keyword>
<organism evidence="6 7">
    <name type="scientific">Dentipellis fragilis</name>
    <dbReference type="NCBI Taxonomy" id="205917"/>
    <lineage>
        <taxon>Eukaryota</taxon>
        <taxon>Fungi</taxon>
        <taxon>Dikarya</taxon>
        <taxon>Basidiomycota</taxon>
        <taxon>Agaricomycotina</taxon>
        <taxon>Agaricomycetes</taxon>
        <taxon>Russulales</taxon>
        <taxon>Hericiaceae</taxon>
        <taxon>Dentipellis</taxon>
    </lineage>
</organism>
<dbReference type="Pfam" id="PF13087">
    <property type="entry name" value="AAA_12"/>
    <property type="match status" value="1"/>
</dbReference>
<proteinExistence type="inferred from homology"/>
<reference evidence="6 7" key="1">
    <citation type="submission" date="2019-02" db="EMBL/GenBank/DDBJ databases">
        <title>Genome sequencing of the rare red list fungi Dentipellis fragilis.</title>
        <authorList>
            <person name="Buettner E."/>
            <person name="Kellner H."/>
        </authorList>
    </citation>
    <scope>NUCLEOTIDE SEQUENCE [LARGE SCALE GENOMIC DNA]</scope>
    <source>
        <strain evidence="6 7">DSM 105465</strain>
    </source>
</reference>
<comment type="similarity">
    <text evidence="1">Belongs to the CbxX/CfxQ family.</text>
</comment>
<dbReference type="PANTHER" id="PTHR43392:SF2">
    <property type="entry name" value="AAA-TYPE ATPASE FAMILY PROTEIN _ ANKYRIN REPEAT FAMILY PROTEIN"/>
    <property type="match status" value="1"/>
</dbReference>
<feature type="region of interest" description="Disordered" evidence="4">
    <location>
        <begin position="2278"/>
        <end position="2298"/>
    </location>
</feature>
<evidence type="ECO:0000256" key="2">
    <source>
        <dbReference type="ARBA" id="ARBA00022741"/>
    </source>
</evidence>
<dbReference type="FunFam" id="1.10.8.60:FF:000159">
    <property type="entry name" value="p-loop containing nucleoside triphosphate hydrolase protein"/>
    <property type="match status" value="1"/>
</dbReference>
<feature type="domain" description="AAA+ ATPase" evidence="5">
    <location>
        <begin position="482"/>
        <end position="896"/>
    </location>
</feature>
<feature type="domain" description="AAA+ ATPase" evidence="5">
    <location>
        <begin position="1339"/>
        <end position="1475"/>
    </location>
</feature>
<dbReference type="InterPro" id="IPR003593">
    <property type="entry name" value="AAA+_ATPase"/>
</dbReference>
<dbReference type="CDD" id="cd18808">
    <property type="entry name" value="SF1_C_Upf1"/>
    <property type="match status" value="1"/>
</dbReference>
<dbReference type="EMBL" id="SEOQ01000252">
    <property type="protein sequence ID" value="TFY66383.1"/>
    <property type="molecule type" value="Genomic_DNA"/>
</dbReference>
<feature type="compositionally biased region" description="Low complexity" evidence="4">
    <location>
        <begin position="2154"/>
        <end position="2168"/>
    </location>
</feature>
<dbReference type="InterPro" id="IPR003959">
    <property type="entry name" value="ATPase_AAA_core"/>
</dbReference>
<evidence type="ECO:0000256" key="3">
    <source>
        <dbReference type="ARBA" id="ARBA00022840"/>
    </source>
</evidence>
<protein>
    <recommendedName>
        <fullName evidence="5">AAA+ ATPase domain-containing protein</fullName>
    </recommendedName>
</protein>
<dbReference type="FunFam" id="3.40.50.300:FF:001660">
    <property type="entry name" value="NF-X1 finger and helicase protein, putative"/>
    <property type="match status" value="1"/>
</dbReference>
<dbReference type="PANTHER" id="PTHR43392">
    <property type="entry name" value="AAA-TYPE ATPASE FAMILY PROTEIN / ANKYRIN REPEAT FAMILY PROTEIN"/>
    <property type="match status" value="1"/>
</dbReference>
<dbReference type="InterPro" id="IPR000641">
    <property type="entry name" value="CbxX/CfxQ"/>
</dbReference>
<evidence type="ECO:0000256" key="1">
    <source>
        <dbReference type="ARBA" id="ARBA00010378"/>
    </source>
</evidence>
<dbReference type="GO" id="GO:0005524">
    <property type="term" value="F:ATP binding"/>
    <property type="evidence" value="ECO:0007669"/>
    <property type="project" value="UniProtKB-KW"/>
</dbReference>
<evidence type="ECO:0000313" key="6">
    <source>
        <dbReference type="EMBL" id="TFY66383.1"/>
    </source>
</evidence>
<dbReference type="SMART" id="SM00382">
    <property type="entry name" value="AAA"/>
    <property type="match status" value="4"/>
</dbReference>